<evidence type="ECO:0000256" key="6">
    <source>
        <dbReference type="SAM" id="Phobius"/>
    </source>
</evidence>
<dbReference type="EMBL" id="NCEQ01000014">
    <property type="protein sequence ID" value="OYX55329.1"/>
    <property type="molecule type" value="Genomic_DNA"/>
</dbReference>
<feature type="transmembrane region" description="Helical" evidence="6">
    <location>
        <begin position="16"/>
        <end position="38"/>
    </location>
</feature>
<dbReference type="Proteomes" id="UP000216147">
    <property type="component" value="Unassembled WGS sequence"/>
</dbReference>
<protein>
    <submittedName>
        <fullName evidence="8">MFS transporter</fullName>
    </submittedName>
</protein>
<feature type="transmembrane region" description="Helical" evidence="6">
    <location>
        <begin position="225"/>
        <end position="246"/>
    </location>
</feature>
<dbReference type="SUPFAM" id="SSF103473">
    <property type="entry name" value="MFS general substrate transporter"/>
    <property type="match status" value="1"/>
</dbReference>
<evidence type="ECO:0000256" key="2">
    <source>
        <dbReference type="ARBA" id="ARBA00022448"/>
    </source>
</evidence>
<dbReference type="InterPro" id="IPR001958">
    <property type="entry name" value="Tet-R_TetA/multi-R_MdtG-like"/>
</dbReference>
<feature type="transmembrane region" description="Helical" evidence="6">
    <location>
        <begin position="50"/>
        <end position="70"/>
    </location>
</feature>
<evidence type="ECO:0000256" key="3">
    <source>
        <dbReference type="ARBA" id="ARBA00022692"/>
    </source>
</evidence>
<feature type="transmembrane region" description="Helical" evidence="6">
    <location>
        <begin position="367"/>
        <end position="389"/>
    </location>
</feature>
<sequence>MSSPPADPAPKAKAPALAMLFLIVFINLVGFGLVVPLLPFFAQSLNAEPWQITVMFAAYSLGQFFAEPFWGRLSDRIGRKPVLLITLVSNAVGYLALAFVPNIWLAVAVRLFTGLGAGNISTVQGYVADVTPPAERAGRMGMIGAAFGLGFIVGPGLGGILTQPQLGHIGYQLPIFVASALAALAAVGVVVFLKESRARADPAVPRPGFMSGLHDARADPVVSRVLLVTLIYMAGFSAMESVFGLWAEDRYAWGAREVGLSFMIVGIVSALNQGVFTGKLARKFGETRVLATGMLLFGASLVLQVIAPVAWFPAVTLDLGVFTLAVVQGWSIPIIMALGACGMSMAMPNISAMISRATPPDRQGAMLGLNMATGSIARIFGPLVAGALFSGLGHSWPFLVGAALTVPAAIIAINAGRALRRGPTTAGVPAE</sequence>
<dbReference type="PANTHER" id="PTHR23504:SF15">
    <property type="entry name" value="MAJOR FACILITATOR SUPERFAMILY (MFS) PROFILE DOMAIN-CONTAINING PROTEIN"/>
    <property type="match status" value="1"/>
</dbReference>
<reference evidence="8 9" key="1">
    <citation type="submission" date="2017-03" db="EMBL/GenBank/DDBJ databases">
        <title>Lifting the veil on microbial sulfur biogeochemistry in mining wastewaters.</title>
        <authorList>
            <person name="Kantor R.S."/>
            <person name="Colenbrander Nelson T."/>
            <person name="Marshall S."/>
            <person name="Bennett D."/>
            <person name="Apte S."/>
            <person name="Camacho D."/>
            <person name="Thomas B.C."/>
            <person name="Warren L.A."/>
            <person name="Banfield J.F."/>
        </authorList>
    </citation>
    <scope>NUCLEOTIDE SEQUENCE [LARGE SCALE GENOMIC DNA]</scope>
    <source>
        <strain evidence="8">32-68-21</strain>
    </source>
</reference>
<accession>A0A258HF04</accession>
<dbReference type="GO" id="GO:0022857">
    <property type="term" value="F:transmembrane transporter activity"/>
    <property type="evidence" value="ECO:0007669"/>
    <property type="project" value="InterPro"/>
</dbReference>
<dbReference type="PROSITE" id="PS50850">
    <property type="entry name" value="MFS"/>
    <property type="match status" value="1"/>
</dbReference>
<evidence type="ECO:0000256" key="1">
    <source>
        <dbReference type="ARBA" id="ARBA00004141"/>
    </source>
</evidence>
<comment type="caution">
    <text evidence="8">The sequence shown here is derived from an EMBL/GenBank/DDBJ whole genome shotgun (WGS) entry which is preliminary data.</text>
</comment>
<feature type="transmembrane region" description="Helical" evidence="6">
    <location>
        <begin position="107"/>
        <end position="128"/>
    </location>
</feature>
<evidence type="ECO:0000313" key="9">
    <source>
        <dbReference type="Proteomes" id="UP000216147"/>
    </source>
</evidence>
<feature type="transmembrane region" description="Helical" evidence="6">
    <location>
        <begin position="82"/>
        <end position="101"/>
    </location>
</feature>
<feature type="transmembrane region" description="Helical" evidence="6">
    <location>
        <begin position="140"/>
        <end position="161"/>
    </location>
</feature>
<keyword evidence="5 6" id="KW-0472">Membrane</keyword>
<evidence type="ECO:0000259" key="7">
    <source>
        <dbReference type="PROSITE" id="PS50850"/>
    </source>
</evidence>
<feature type="transmembrane region" description="Helical" evidence="6">
    <location>
        <begin position="258"/>
        <end position="277"/>
    </location>
</feature>
<dbReference type="InterPro" id="IPR036259">
    <property type="entry name" value="MFS_trans_sf"/>
</dbReference>
<dbReference type="InterPro" id="IPR020846">
    <property type="entry name" value="MFS_dom"/>
</dbReference>
<organism evidence="8 9">
    <name type="scientific">Brevundimonas subvibrioides</name>
    <dbReference type="NCBI Taxonomy" id="74313"/>
    <lineage>
        <taxon>Bacteria</taxon>
        <taxon>Pseudomonadati</taxon>
        <taxon>Pseudomonadota</taxon>
        <taxon>Alphaproteobacteria</taxon>
        <taxon>Caulobacterales</taxon>
        <taxon>Caulobacteraceae</taxon>
        <taxon>Brevundimonas</taxon>
    </lineage>
</organism>
<feature type="transmembrane region" description="Helical" evidence="6">
    <location>
        <begin position="395"/>
        <end position="413"/>
    </location>
</feature>
<keyword evidence="2" id="KW-0813">Transport</keyword>
<name>A0A258HF04_9CAUL</name>
<dbReference type="PANTHER" id="PTHR23504">
    <property type="entry name" value="MAJOR FACILITATOR SUPERFAMILY DOMAIN-CONTAINING PROTEIN 10"/>
    <property type="match status" value="1"/>
</dbReference>
<dbReference type="GO" id="GO:0016020">
    <property type="term" value="C:membrane"/>
    <property type="evidence" value="ECO:0007669"/>
    <property type="project" value="UniProtKB-SubCell"/>
</dbReference>
<dbReference type="Gene3D" id="1.20.1250.20">
    <property type="entry name" value="MFS general substrate transporter like domains"/>
    <property type="match status" value="1"/>
</dbReference>
<keyword evidence="4 6" id="KW-1133">Transmembrane helix</keyword>
<comment type="subcellular location">
    <subcellularLocation>
        <location evidence="1">Membrane</location>
        <topology evidence="1">Multi-pass membrane protein</topology>
    </subcellularLocation>
</comment>
<dbReference type="AlphaFoldDB" id="A0A258HF04"/>
<dbReference type="PRINTS" id="PR01035">
    <property type="entry name" value="TCRTETA"/>
</dbReference>
<feature type="domain" description="Major facilitator superfamily (MFS) profile" evidence="7">
    <location>
        <begin position="16"/>
        <end position="420"/>
    </location>
</feature>
<evidence type="ECO:0000256" key="4">
    <source>
        <dbReference type="ARBA" id="ARBA00022989"/>
    </source>
</evidence>
<evidence type="ECO:0000313" key="8">
    <source>
        <dbReference type="EMBL" id="OYX55329.1"/>
    </source>
</evidence>
<dbReference type="CDD" id="cd17330">
    <property type="entry name" value="MFS_SLC46_TetA_like"/>
    <property type="match status" value="1"/>
</dbReference>
<proteinExistence type="predicted"/>
<feature type="transmembrane region" description="Helical" evidence="6">
    <location>
        <begin position="289"/>
        <end position="313"/>
    </location>
</feature>
<keyword evidence="3 6" id="KW-0812">Transmembrane</keyword>
<feature type="transmembrane region" description="Helical" evidence="6">
    <location>
        <begin position="319"/>
        <end position="346"/>
    </location>
</feature>
<gene>
    <name evidence="8" type="ORF">B7Y86_13445</name>
</gene>
<dbReference type="Pfam" id="PF07690">
    <property type="entry name" value="MFS_1"/>
    <property type="match status" value="1"/>
</dbReference>
<dbReference type="InterPro" id="IPR011701">
    <property type="entry name" value="MFS"/>
</dbReference>
<feature type="transmembrane region" description="Helical" evidence="6">
    <location>
        <begin position="173"/>
        <end position="193"/>
    </location>
</feature>
<evidence type="ECO:0000256" key="5">
    <source>
        <dbReference type="ARBA" id="ARBA00023136"/>
    </source>
</evidence>